<evidence type="ECO:0000313" key="1">
    <source>
        <dbReference type="EMBL" id="KKM01967.1"/>
    </source>
</evidence>
<reference evidence="1" key="1">
    <citation type="journal article" date="2015" name="Nature">
        <title>Complex archaea that bridge the gap between prokaryotes and eukaryotes.</title>
        <authorList>
            <person name="Spang A."/>
            <person name="Saw J.H."/>
            <person name="Jorgensen S.L."/>
            <person name="Zaremba-Niedzwiedzka K."/>
            <person name="Martijn J."/>
            <person name="Lind A.E."/>
            <person name="van Eijk R."/>
            <person name="Schleper C."/>
            <person name="Guy L."/>
            <person name="Ettema T.J."/>
        </authorList>
    </citation>
    <scope>NUCLEOTIDE SEQUENCE</scope>
</reference>
<dbReference type="AlphaFoldDB" id="A0A0F9HFN3"/>
<gene>
    <name evidence="1" type="ORF">LCGC14_1789200</name>
</gene>
<dbReference type="EMBL" id="LAZR01017056">
    <property type="protein sequence ID" value="KKM01967.1"/>
    <property type="molecule type" value="Genomic_DNA"/>
</dbReference>
<organism evidence="1">
    <name type="scientific">marine sediment metagenome</name>
    <dbReference type="NCBI Taxonomy" id="412755"/>
    <lineage>
        <taxon>unclassified sequences</taxon>
        <taxon>metagenomes</taxon>
        <taxon>ecological metagenomes</taxon>
    </lineage>
</organism>
<proteinExistence type="predicted"/>
<sequence length="71" mass="8203">MTYKEAVDWLKGNRSMTNIIPQDPFETWQVRIAAADASMTQQAYWIVKAYNDNNLWGAKMTQEEGGDYVKI</sequence>
<comment type="caution">
    <text evidence="1">The sequence shown here is derived from an EMBL/GenBank/DDBJ whole genome shotgun (WGS) entry which is preliminary data.</text>
</comment>
<name>A0A0F9HFN3_9ZZZZ</name>
<protein>
    <submittedName>
        <fullName evidence="1">Uncharacterized protein</fullName>
    </submittedName>
</protein>
<accession>A0A0F9HFN3</accession>